<evidence type="ECO:0000256" key="10">
    <source>
        <dbReference type="ARBA" id="ARBA00023172"/>
    </source>
</evidence>
<dbReference type="HOGENOM" id="CLU_1650882_0_0_9"/>
<evidence type="ECO:0000256" key="4">
    <source>
        <dbReference type="ARBA" id="ARBA00022722"/>
    </source>
</evidence>
<dbReference type="GO" id="GO:0016787">
    <property type="term" value="F:hydrolase activity"/>
    <property type="evidence" value="ECO:0007669"/>
    <property type="project" value="UniProtKB-KW"/>
</dbReference>
<evidence type="ECO:0000313" key="14">
    <source>
        <dbReference type="EMBL" id="ERJ97248.1"/>
    </source>
</evidence>
<dbReference type="InterPro" id="IPR011856">
    <property type="entry name" value="tRNA_endonuc-like_dom_sf"/>
</dbReference>
<keyword evidence="5" id="KW-0479">Metal-binding</keyword>
<evidence type="ECO:0000256" key="5">
    <source>
        <dbReference type="ARBA" id="ARBA00022723"/>
    </source>
</evidence>
<dbReference type="GO" id="GO:0006310">
    <property type="term" value="P:DNA recombination"/>
    <property type="evidence" value="ECO:0007669"/>
    <property type="project" value="UniProtKB-KW"/>
</dbReference>
<keyword evidence="8" id="KW-0378">Hydrolase</keyword>
<keyword evidence="3" id="KW-0963">Cytoplasm</keyword>
<evidence type="ECO:0000256" key="11">
    <source>
        <dbReference type="ARBA" id="ARBA00023204"/>
    </source>
</evidence>
<evidence type="ECO:0000313" key="15">
    <source>
        <dbReference type="Proteomes" id="UP000016662"/>
    </source>
</evidence>
<dbReference type="InterPro" id="IPR011335">
    <property type="entry name" value="Restrct_endonuc-II-like"/>
</dbReference>
<evidence type="ECO:0000256" key="2">
    <source>
        <dbReference type="ARBA" id="ARBA00004496"/>
    </source>
</evidence>
<evidence type="ECO:0000256" key="6">
    <source>
        <dbReference type="ARBA" id="ARBA00022759"/>
    </source>
</evidence>
<dbReference type="AlphaFoldDB" id="U2MD58"/>
<gene>
    <name evidence="14" type="ORF">RUMCAL_00320</name>
</gene>
<dbReference type="EMBL" id="AWVF01000031">
    <property type="protein sequence ID" value="ERJ97248.1"/>
    <property type="molecule type" value="Genomic_DNA"/>
</dbReference>
<keyword evidence="11" id="KW-0234">DNA repair</keyword>
<dbReference type="STRING" id="411473.RUMCAL_00320"/>
<evidence type="ECO:0000256" key="3">
    <source>
        <dbReference type="ARBA" id="ARBA00022490"/>
    </source>
</evidence>
<dbReference type="GO" id="GO:0005737">
    <property type="term" value="C:cytoplasm"/>
    <property type="evidence" value="ECO:0007669"/>
    <property type="project" value="UniProtKB-SubCell"/>
</dbReference>
<evidence type="ECO:0000256" key="7">
    <source>
        <dbReference type="ARBA" id="ARBA00022763"/>
    </source>
</evidence>
<name>U2MD58_9FIRM</name>
<evidence type="ECO:0000256" key="13">
    <source>
        <dbReference type="ARBA" id="ARBA00029523"/>
    </source>
</evidence>
<evidence type="ECO:0000256" key="12">
    <source>
        <dbReference type="ARBA" id="ARBA00023447"/>
    </source>
</evidence>
<comment type="caution">
    <text evidence="14">The sequence shown here is derived from an EMBL/GenBank/DDBJ whole genome shotgun (WGS) entry which is preliminary data.</text>
</comment>
<keyword evidence="4" id="KW-0540">Nuclease</keyword>
<dbReference type="GO" id="GO:0006281">
    <property type="term" value="P:DNA repair"/>
    <property type="evidence" value="ECO:0007669"/>
    <property type="project" value="UniProtKB-KW"/>
</dbReference>
<dbReference type="InterPro" id="IPR004612">
    <property type="entry name" value="Resolv_RecU"/>
</dbReference>
<keyword evidence="10" id="KW-0233">DNA recombination</keyword>
<keyword evidence="7" id="KW-0227">DNA damage</keyword>
<comment type="similarity">
    <text evidence="12">Belongs to the RecU family.</text>
</comment>
<dbReference type="Proteomes" id="UP000016662">
    <property type="component" value="Unassembled WGS sequence"/>
</dbReference>
<reference evidence="14 15" key="1">
    <citation type="submission" date="2013-07" db="EMBL/GenBank/DDBJ databases">
        <authorList>
            <person name="Weinstock G."/>
            <person name="Sodergren E."/>
            <person name="Wylie T."/>
            <person name="Fulton L."/>
            <person name="Fulton R."/>
            <person name="Fronick C."/>
            <person name="O'Laughlin M."/>
            <person name="Godfrey J."/>
            <person name="Miner T."/>
            <person name="Herter B."/>
            <person name="Appelbaum E."/>
            <person name="Cordes M."/>
            <person name="Lek S."/>
            <person name="Wollam A."/>
            <person name="Pepin K.H."/>
            <person name="Palsikar V.B."/>
            <person name="Mitreva M."/>
            <person name="Wilson R.K."/>
        </authorList>
    </citation>
    <scope>NUCLEOTIDE SEQUENCE [LARGE SCALE GENOMIC DNA]</scope>
    <source>
        <strain evidence="14 15">ATCC 27760</strain>
    </source>
</reference>
<dbReference type="Pfam" id="PF03838">
    <property type="entry name" value="RecU"/>
    <property type="match status" value="1"/>
</dbReference>
<proteinExistence type="inferred from homology"/>
<comment type="cofactor">
    <cofactor evidence="1">
        <name>Mg(2+)</name>
        <dbReference type="ChEBI" id="CHEBI:18420"/>
    </cofactor>
</comment>
<keyword evidence="15" id="KW-1185">Reference proteome</keyword>
<evidence type="ECO:0000256" key="1">
    <source>
        <dbReference type="ARBA" id="ARBA00001946"/>
    </source>
</evidence>
<keyword evidence="6" id="KW-0255">Endonuclease</keyword>
<keyword evidence="9" id="KW-0460">Magnesium</keyword>
<evidence type="ECO:0000256" key="9">
    <source>
        <dbReference type="ARBA" id="ARBA00022842"/>
    </source>
</evidence>
<sequence length="160" mass="18718">MEVIVMDDSLLGKKAEAKIKEWLDRPQDGYCFDRIPDQMTGFYGSKNICDFTLYIYPNKYYIESKATWQDRFDFSMLTEKQHTGLTEKSKIYGVYGVVIVLFATYKRAIVIDIREINRLIQSGRKSINIKTMDKIGLQYHEIETIPSRKELLDYTGGFQL</sequence>
<evidence type="ECO:0000256" key="8">
    <source>
        <dbReference type="ARBA" id="ARBA00022801"/>
    </source>
</evidence>
<accession>U2MD58</accession>
<protein>
    <recommendedName>
        <fullName evidence="13">Holliday junction resolvase RecU</fullName>
    </recommendedName>
</protein>
<dbReference type="GO" id="GO:0003676">
    <property type="term" value="F:nucleic acid binding"/>
    <property type="evidence" value="ECO:0007669"/>
    <property type="project" value="InterPro"/>
</dbReference>
<dbReference type="GO" id="GO:0004519">
    <property type="term" value="F:endonuclease activity"/>
    <property type="evidence" value="ECO:0007669"/>
    <property type="project" value="UniProtKB-KW"/>
</dbReference>
<organism evidence="14 15">
    <name type="scientific">Ruminococcus callidus ATCC 27760</name>
    <dbReference type="NCBI Taxonomy" id="411473"/>
    <lineage>
        <taxon>Bacteria</taxon>
        <taxon>Bacillati</taxon>
        <taxon>Bacillota</taxon>
        <taxon>Clostridia</taxon>
        <taxon>Eubacteriales</taxon>
        <taxon>Oscillospiraceae</taxon>
        <taxon>Ruminococcus</taxon>
    </lineage>
</organism>
<dbReference type="GO" id="GO:0046872">
    <property type="term" value="F:metal ion binding"/>
    <property type="evidence" value="ECO:0007669"/>
    <property type="project" value="UniProtKB-KW"/>
</dbReference>
<comment type="subcellular location">
    <subcellularLocation>
        <location evidence="2">Cytoplasm</location>
    </subcellularLocation>
</comment>
<dbReference type="Gene3D" id="3.40.1350.10">
    <property type="match status" value="1"/>
</dbReference>
<dbReference type="SUPFAM" id="SSF52980">
    <property type="entry name" value="Restriction endonuclease-like"/>
    <property type="match status" value="1"/>
</dbReference>